<evidence type="ECO:0000313" key="2">
    <source>
        <dbReference type="EMBL" id="SVE21838.1"/>
    </source>
</evidence>
<feature type="region of interest" description="Disordered" evidence="1">
    <location>
        <begin position="1"/>
        <end position="24"/>
    </location>
</feature>
<sequence>MGLTEIAKLGDFEHGNGTDKSDQSVHQCDVDVEFGIAHHKTQNRNHQHGLGAERIGSQN</sequence>
<feature type="non-terminal residue" evidence="2">
    <location>
        <position position="59"/>
    </location>
</feature>
<gene>
    <name evidence="2" type="ORF">METZ01_LOCUS474692</name>
</gene>
<accession>A0A383BR44</accession>
<feature type="compositionally biased region" description="Basic residues" evidence="1">
    <location>
        <begin position="37"/>
        <end position="47"/>
    </location>
</feature>
<proteinExistence type="predicted"/>
<feature type="region of interest" description="Disordered" evidence="1">
    <location>
        <begin position="37"/>
        <end position="59"/>
    </location>
</feature>
<protein>
    <submittedName>
        <fullName evidence="2">Uncharacterized protein</fullName>
    </submittedName>
</protein>
<reference evidence="2" key="1">
    <citation type="submission" date="2018-05" db="EMBL/GenBank/DDBJ databases">
        <authorList>
            <person name="Lanie J.A."/>
            <person name="Ng W.-L."/>
            <person name="Kazmierczak K.M."/>
            <person name="Andrzejewski T.M."/>
            <person name="Davidsen T.M."/>
            <person name="Wayne K.J."/>
            <person name="Tettelin H."/>
            <person name="Glass J.I."/>
            <person name="Rusch D."/>
            <person name="Podicherti R."/>
            <person name="Tsui H.-C.T."/>
            <person name="Winkler M.E."/>
        </authorList>
    </citation>
    <scope>NUCLEOTIDE SEQUENCE</scope>
</reference>
<name>A0A383BR44_9ZZZZ</name>
<organism evidence="2">
    <name type="scientific">marine metagenome</name>
    <dbReference type="NCBI Taxonomy" id="408172"/>
    <lineage>
        <taxon>unclassified sequences</taxon>
        <taxon>metagenomes</taxon>
        <taxon>ecological metagenomes</taxon>
    </lineage>
</organism>
<feature type="compositionally biased region" description="Basic and acidic residues" evidence="1">
    <location>
        <begin position="8"/>
        <end position="23"/>
    </location>
</feature>
<dbReference type="AlphaFoldDB" id="A0A383BR44"/>
<dbReference type="EMBL" id="UINC01202164">
    <property type="protein sequence ID" value="SVE21838.1"/>
    <property type="molecule type" value="Genomic_DNA"/>
</dbReference>
<evidence type="ECO:0000256" key="1">
    <source>
        <dbReference type="SAM" id="MobiDB-lite"/>
    </source>
</evidence>